<sequence length="182" mass="18956">MDQPGRAAATIAQPLEAEVYVDGAWWPGAVLGWRHDETGRCEAHVRVHSAGGVRMIGVELAAVRLPEAAGGAPSVPEVPAETVVMSRAELRERLGQALPGRVAGRRRRHASDLTAELPVVRCVDGAALAGRHRAPAFGGRHRAGGDTLPGSGPSLLTRPIRLDDVVAFSWGSSSAARSAAAS</sequence>
<protein>
    <submittedName>
        <fullName evidence="2">Uncharacterized protein</fullName>
    </submittedName>
</protein>
<accession>A0A1H8VHP8</accession>
<dbReference type="Proteomes" id="UP000198960">
    <property type="component" value="Unassembled WGS sequence"/>
</dbReference>
<reference evidence="3" key="1">
    <citation type="submission" date="2016-10" db="EMBL/GenBank/DDBJ databases">
        <authorList>
            <person name="Varghese N."/>
            <person name="Submissions S."/>
        </authorList>
    </citation>
    <scope>NUCLEOTIDE SEQUENCE [LARGE SCALE GENOMIC DNA]</scope>
    <source>
        <strain evidence="3">DSM 45413</strain>
    </source>
</reference>
<evidence type="ECO:0000313" key="3">
    <source>
        <dbReference type="Proteomes" id="UP000198960"/>
    </source>
</evidence>
<name>A0A1H8VHP8_9ACTN</name>
<evidence type="ECO:0000313" key="2">
    <source>
        <dbReference type="EMBL" id="SEP14909.1"/>
    </source>
</evidence>
<evidence type="ECO:0000256" key="1">
    <source>
        <dbReference type="SAM" id="MobiDB-lite"/>
    </source>
</evidence>
<organism evidence="2 3">
    <name type="scientific">Trujillonella endophytica</name>
    <dbReference type="NCBI Taxonomy" id="673521"/>
    <lineage>
        <taxon>Bacteria</taxon>
        <taxon>Bacillati</taxon>
        <taxon>Actinomycetota</taxon>
        <taxon>Actinomycetes</taxon>
        <taxon>Geodermatophilales</taxon>
        <taxon>Geodermatophilaceae</taxon>
        <taxon>Trujillonella</taxon>
    </lineage>
</organism>
<proteinExistence type="predicted"/>
<dbReference type="AlphaFoldDB" id="A0A1H8VHP8"/>
<dbReference type="EMBL" id="FOEE01000012">
    <property type="protein sequence ID" value="SEP14909.1"/>
    <property type="molecule type" value="Genomic_DNA"/>
</dbReference>
<keyword evidence="3" id="KW-1185">Reference proteome</keyword>
<gene>
    <name evidence="2" type="ORF">SAMN05660991_03545</name>
</gene>
<feature type="region of interest" description="Disordered" evidence="1">
    <location>
        <begin position="136"/>
        <end position="155"/>
    </location>
</feature>